<dbReference type="Proteomes" id="UP000799441">
    <property type="component" value="Unassembled WGS sequence"/>
</dbReference>
<dbReference type="PANTHER" id="PTHR13261">
    <property type="entry name" value="BRCA2 AND CDKN1A INTERACTING PROTEIN"/>
    <property type="match status" value="1"/>
</dbReference>
<evidence type="ECO:0000313" key="5">
    <source>
        <dbReference type="EMBL" id="KAF2719079.1"/>
    </source>
</evidence>
<dbReference type="OrthoDB" id="27543at2759"/>
<keyword evidence="3" id="KW-0539">Nucleus</keyword>
<dbReference type="InterPro" id="IPR025602">
    <property type="entry name" value="BCP1_family"/>
</dbReference>
<evidence type="ECO:0000313" key="6">
    <source>
        <dbReference type="Proteomes" id="UP000799441"/>
    </source>
</evidence>
<dbReference type="GO" id="GO:0005634">
    <property type="term" value="C:nucleus"/>
    <property type="evidence" value="ECO:0007669"/>
    <property type="project" value="UniProtKB-SubCell"/>
</dbReference>
<sequence>MVKRKSSGDEKPLASKTKMEIDGEDDDDDDTEDSGSILNVDFEWFDPQPAVDFHGLKTLLRQLFDVDNDLFDLSELADLVLAQPLLGSTVKCEGNESDPYAFLTVLNMQQHRSKPVIQQLAKYLVERSEGQGKPGEELKALLAEGSTAQVGLILCERLINMPAQVVPPMYTMLIEEMQWALQEKEPYNFTHYVFVSKNYTEVASKLDAEDSQPQKKARKGGTEKEAVEVFYFHPEDEVWQKFAMGGYNFEFVKAEDEGASDARRTFQELGVKPQGSLLLMDAEKFEEAVKAVSEYVGGAS</sequence>
<feature type="compositionally biased region" description="Basic and acidic residues" evidence="4">
    <location>
        <begin position="1"/>
        <end position="21"/>
    </location>
</feature>
<gene>
    <name evidence="5" type="ORF">K431DRAFT_122419</name>
</gene>
<evidence type="ECO:0000256" key="4">
    <source>
        <dbReference type="SAM" id="MobiDB-lite"/>
    </source>
</evidence>
<comment type="subcellular location">
    <subcellularLocation>
        <location evidence="3">Nucleus</location>
    </subcellularLocation>
</comment>
<comment type="caution">
    <text evidence="5">The sequence shown here is derived from an EMBL/GenBank/DDBJ whole genome shotgun (WGS) entry which is preliminary data.</text>
</comment>
<feature type="region of interest" description="Disordered" evidence="4">
    <location>
        <begin position="1"/>
        <end position="33"/>
    </location>
</feature>
<dbReference type="PANTHER" id="PTHR13261:SF0">
    <property type="entry name" value="BRCA2 AND CDKN1A-INTERACTING PROTEIN"/>
    <property type="match status" value="1"/>
</dbReference>
<protein>
    <recommendedName>
        <fullName evidence="3">Protein BCP1</fullName>
    </recommendedName>
</protein>
<proteinExistence type="inferred from homology"/>
<evidence type="ECO:0000256" key="3">
    <source>
        <dbReference type="PIRNR" id="PIRNR028983"/>
    </source>
</evidence>
<keyword evidence="3" id="KW-0653">Protein transport</keyword>
<reference evidence="5" key="1">
    <citation type="journal article" date="2020" name="Stud. Mycol.">
        <title>101 Dothideomycetes genomes: a test case for predicting lifestyles and emergence of pathogens.</title>
        <authorList>
            <person name="Haridas S."/>
            <person name="Albert R."/>
            <person name="Binder M."/>
            <person name="Bloem J."/>
            <person name="Labutti K."/>
            <person name="Salamov A."/>
            <person name="Andreopoulos B."/>
            <person name="Baker S."/>
            <person name="Barry K."/>
            <person name="Bills G."/>
            <person name="Bluhm B."/>
            <person name="Cannon C."/>
            <person name="Castanera R."/>
            <person name="Culley D."/>
            <person name="Daum C."/>
            <person name="Ezra D."/>
            <person name="Gonzalez J."/>
            <person name="Henrissat B."/>
            <person name="Kuo A."/>
            <person name="Liang C."/>
            <person name="Lipzen A."/>
            <person name="Lutzoni F."/>
            <person name="Magnuson J."/>
            <person name="Mondo S."/>
            <person name="Nolan M."/>
            <person name="Ohm R."/>
            <person name="Pangilinan J."/>
            <person name="Park H.-J."/>
            <person name="Ramirez L."/>
            <person name="Alfaro M."/>
            <person name="Sun H."/>
            <person name="Tritt A."/>
            <person name="Yoshinaga Y."/>
            <person name="Zwiers L.-H."/>
            <person name="Turgeon B."/>
            <person name="Goodwin S."/>
            <person name="Spatafora J."/>
            <person name="Crous P."/>
            <person name="Grigoriev I."/>
        </authorList>
    </citation>
    <scope>NUCLEOTIDE SEQUENCE</scope>
    <source>
        <strain evidence="5">CBS 116435</strain>
    </source>
</reference>
<dbReference type="AlphaFoldDB" id="A0A9P4Q3G1"/>
<accession>A0A9P4Q3G1</accession>
<keyword evidence="3" id="KW-0813">Transport</keyword>
<evidence type="ECO:0000256" key="2">
    <source>
        <dbReference type="ARBA" id="ARBA00006781"/>
    </source>
</evidence>
<comment type="similarity">
    <text evidence="2 3">Belongs to the BCP1 family.</text>
</comment>
<dbReference type="EMBL" id="MU003816">
    <property type="protein sequence ID" value="KAF2719079.1"/>
    <property type="molecule type" value="Genomic_DNA"/>
</dbReference>
<feature type="compositionally biased region" description="Acidic residues" evidence="4">
    <location>
        <begin position="22"/>
        <end position="33"/>
    </location>
</feature>
<comment type="function">
    <text evidence="1 3">Involved in nuclear export, actin cytoskeleton organization and vesicular transport.</text>
</comment>
<name>A0A9P4Q3G1_9PEZI</name>
<dbReference type="GO" id="GO:0015031">
    <property type="term" value="P:protein transport"/>
    <property type="evidence" value="ECO:0007669"/>
    <property type="project" value="UniProtKB-KW"/>
</dbReference>
<evidence type="ECO:0000256" key="1">
    <source>
        <dbReference type="ARBA" id="ARBA00002688"/>
    </source>
</evidence>
<dbReference type="PIRSF" id="PIRSF028983">
    <property type="entry name" value="BCP1"/>
    <property type="match status" value="1"/>
</dbReference>
<organism evidence="5 6">
    <name type="scientific">Polychaeton citri CBS 116435</name>
    <dbReference type="NCBI Taxonomy" id="1314669"/>
    <lineage>
        <taxon>Eukaryota</taxon>
        <taxon>Fungi</taxon>
        <taxon>Dikarya</taxon>
        <taxon>Ascomycota</taxon>
        <taxon>Pezizomycotina</taxon>
        <taxon>Dothideomycetes</taxon>
        <taxon>Dothideomycetidae</taxon>
        <taxon>Capnodiales</taxon>
        <taxon>Capnodiaceae</taxon>
        <taxon>Polychaeton</taxon>
    </lineage>
</organism>
<dbReference type="Pfam" id="PF13862">
    <property type="entry name" value="BCCIP"/>
    <property type="match status" value="1"/>
</dbReference>
<keyword evidence="6" id="KW-1185">Reference proteome</keyword>